<evidence type="ECO:0000313" key="1">
    <source>
        <dbReference type="EMBL" id="MBB6335452.1"/>
    </source>
</evidence>
<organism evidence="1 2">
    <name type="scientific">Schaalia hyovaginalis</name>
    <dbReference type="NCBI Taxonomy" id="29316"/>
    <lineage>
        <taxon>Bacteria</taxon>
        <taxon>Bacillati</taxon>
        <taxon>Actinomycetota</taxon>
        <taxon>Actinomycetes</taxon>
        <taxon>Actinomycetales</taxon>
        <taxon>Actinomycetaceae</taxon>
        <taxon>Schaalia</taxon>
    </lineage>
</organism>
<reference evidence="1" key="1">
    <citation type="submission" date="2020-08" db="EMBL/GenBank/DDBJ databases">
        <title>Sequencing the genomes of 1000 actinobacteria strains.</title>
        <authorList>
            <person name="Klenk H.-P."/>
        </authorList>
    </citation>
    <scope>NUCLEOTIDE SEQUENCE</scope>
    <source>
        <strain evidence="1">DSM 10695</strain>
    </source>
</reference>
<comment type="caution">
    <text evidence="1">The sequence shown here is derived from an EMBL/GenBank/DDBJ whole genome shotgun (WGS) entry which is preliminary data.</text>
</comment>
<keyword evidence="2" id="KW-1185">Reference proteome</keyword>
<dbReference type="Pfam" id="PF20373">
    <property type="entry name" value="DUF6668"/>
    <property type="match status" value="1"/>
</dbReference>
<name>A0A923IXW2_9ACTO</name>
<gene>
    <name evidence="1" type="ORF">HD592_002017</name>
</gene>
<sequence>MMVCMPESENPWIARRDNVQRVPTEQTLPARQAVGVWKAGADVAAPFALERSYPSLESRQRFWLVGAHGGAGTSTWASLVDAGDAGCAWPSITGGEADVLVVCRSNMAGLEAARKAGMQWAAGAVPGVNLVGLLIVPDIPGRLPKALRLAAEKTAGAFPTTIYAPWVGAWRLSVRAEVGTPSRAFARVLDEVLALRKENA</sequence>
<protein>
    <submittedName>
        <fullName evidence="1">Uncharacterized protein</fullName>
    </submittedName>
</protein>
<dbReference type="Proteomes" id="UP000617426">
    <property type="component" value="Unassembled WGS sequence"/>
</dbReference>
<dbReference type="EMBL" id="JACHMK010000001">
    <property type="protein sequence ID" value="MBB6335452.1"/>
    <property type="molecule type" value="Genomic_DNA"/>
</dbReference>
<evidence type="ECO:0000313" key="2">
    <source>
        <dbReference type="Proteomes" id="UP000617426"/>
    </source>
</evidence>
<accession>A0A923IXW2</accession>
<proteinExistence type="predicted"/>
<dbReference type="AlphaFoldDB" id="A0A923IXW2"/>
<dbReference type="InterPro" id="IPR046609">
    <property type="entry name" value="DUF6668"/>
</dbReference>